<dbReference type="AlphaFoldDB" id="A0A151J8F1"/>
<name>A0A151J8F1_9HYME</name>
<evidence type="ECO:0000313" key="2">
    <source>
        <dbReference type="Proteomes" id="UP000078492"/>
    </source>
</evidence>
<keyword evidence="2" id="KW-1185">Reference proteome</keyword>
<accession>A0A151J8F1</accession>
<protein>
    <submittedName>
        <fullName evidence="1">Uncharacterized protein</fullName>
    </submittedName>
</protein>
<organism evidence="1 2">
    <name type="scientific">Trachymyrmex cornetzi</name>
    <dbReference type="NCBI Taxonomy" id="471704"/>
    <lineage>
        <taxon>Eukaryota</taxon>
        <taxon>Metazoa</taxon>
        <taxon>Ecdysozoa</taxon>
        <taxon>Arthropoda</taxon>
        <taxon>Hexapoda</taxon>
        <taxon>Insecta</taxon>
        <taxon>Pterygota</taxon>
        <taxon>Neoptera</taxon>
        <taxon>Endopterygota</taxon>
        <taxon>Hymenoptera</taxon>
        <taxon>Apocrita</taxon>
        <taxon>Aculeata</taxon>
        <taxon>Formicoidea</taxon>
        <taxon>Formicidae</taxon>
        <taxon>Myrmicinae</taxon>
        <taxon>Trachymyrmex</taxon>
    </lineage>
</organism>
<dbReference type="EMBL" id="KQ979533">
    <property type="protein sequence ID" value="KYN21130.1"/>
    <property type="molecule type" value="Genomic_DNA"/>
</dbReference>
<proteinExistence type="predicted"/>
<evidence type="ECO:0000313" key="1">
    <source>
        <dbReference type="EMBL" id="KYN21130.1"/>
    </source>
</evidence>
<gene>
    <name evidence="1" type="ORF">ALC57_06522</name>
</gene>
<sequence length="66" mass="7857">RGGNHSKNRCTPGLEFIGLHRTSSDFTGLHRTLSDFVKLHRTFNRLYTRIQEWLLPRIYVKIILLY</sequence>
<reference evidence="1 2" key="1">
    <citation type="submission" date="2015-09" db="EMBL/GenBank/DDBJ databases">
        <title>Trachymyrmex cornetzi WGS genome.</title>
        <authorList>
            <person name="Nygaard S."/>
            <person name="Hu H."/>
            <person name="Boomsma J."/>
            <person name="Zhang G."/>
        </authorList>
    </citation>
    <scope>NUCLEOTIDE SEQUENCE [LARGE SCALE GENOMIC DNA]</scope>
    <source>
        <strain evidence="1">Tcor2-1</strain>
        <tissue evidence="1">Whole body</tissue>
    </source>
</reference>
<dbReference type="Proteomes" id="UP000078492">
    <property type="component" value="Unassembled WGS sequence"/>
</dbReference>
<feature type="non-terminal residue" evidence="1">
    <location>
        <position position="1"/>
    </location>
</feature>